<dbReference type="InterPro" id="IPR036976">
    <property type="entry name" value="RimM_N_sf"/>
</dbReference>
<organism evidence="8 9">
    <name type="scientific">Salmonirosea aquatica</name>
    <dbReference type="NCBI Taxonomy" id="2654236"/>
    <lineage>
        <taxon>Bacteria</taxon>
        <taxon>Pseudomonadati</taxon>
        <taxon>Bacteroidota</taxon>
        <taxon>Cytophagia</taxon>
        <taxon>Cytophagales</taxon>
        <taxon>Spirosomataceae</taxon>
        <taxon>Salmonirosea</taxon>
    </lineage>
</organism>
<dbReference type="PANTHER" id="PTHR33692">
    <property type="entry name" value="RIBOSOME MATURATION FACTOR RIMM"/>
    <property type="match status" value="1"/>
</dbReference>
<comment type="caution">
    <text evidence="8">The sequence shown here is derived from an EMBL/GenBank/DDBJ whole genome shotgun (WGS) entry which is preliminary data.</text>
</comment>
<evidence type="ECO:0000259" key="7">
    <source>
        <dbReference type="Pfam" id="PF24986"/>
    </source>
</evidence>
<keyword evidence="4 5" id="KW-0143">Chaperone</keyword>
<comment type="domain">
    <text evidence="5">The PRC barrel domain binds ribosomal protein uS19.</text>
</comment>
<evidence type="ECO:0000256" key="2">
    <source>
        <dbReference type="ARBA" id="ARBA00022517"/>
    </source>
</evidence>
<evidence type="ECO:0000256" key="1">
    <source>
        <dbReference type="ARBA" id="ARBA00022490"/>
    </source>
</evidence>
<dbReference type="NCBIfam" id="TIGR02273">
    <property type="entry name" value="16S_RimM"/>
    <property type="match status" value="1"/>
</dbReference>
<dbReference type="Proteomes" id="UP000479293">
    <property type="component" value="Unassembled WGS sequence"/>
</dbReference>
<evidence type="ECO:0000256" key="4">
    <source>
        <dbReference type="ARBA" id="ARBA00023186"/>
    </source>
</evidence>
<dbReference type="GO" id="GO:0005737">
    <property type="term" value="C:cytoplasm"/>
    <property type="evidence" value="ECO:0007669"/>
    <property type="project" value="UniProtKB-SubCell"/>
</dbReference>
<gene>
    <name evidence="5 8" type="primary">rimM</name>
    <name evidence="8" type="ORF">GBK04_01175</name>
</gene>
<name>A0A7C9FQM1_9BACT</name>
<feature type="domain" description="Ribosome maturation factor RimM PRC barrel" evidence="7">
    <location>
        <begin position="103"/>
        <end position="169"/>
    </location>
</feature>
<accession>A0A7C9FQM1</accession>
<evidence type="ECO:0000313" key="8">
    <source>
        <dbReference type="EMBL" id="MPR31992.1"/>
    </source>
</evidence>
<dbReference type="Gene3D" id="2.40.30.60">
    <property type="entry name" value="RimM"/>
    <property type="match status" value="1"/>
</dbReference>
<comment type="similarity">
    <text evidence="5">Belongs to the RimM family.</text>
</comment>
<comment type="function">
    <text evidence="5">An accessory protein needed during the final step in the assembly of 30S ribosomal subunit, possibly for assembly of the head region. Essential for efficient processing of 16S rRNA. May be needed both before and after RbfA during the maturation of 16S rRNA. It has affinity for free ribosomal 30S subunits but not for 70S ribosomes.</text>
</comment>
<dbReference type="InterPro" id="IPR009000">
    <property type="entry name" value="Transl_B-barrel_sf"/>
</dbReference>
<dbReference type="AlphaFoldDB" id="A0A7C9FQM1"/>
<proteinExistence type="inferred from homology"/>
<evidence type="ECO:0000256" key="5">
    <source>
        <dbReference type="HAMAP-Rule" id="MF_00014"/>
    </source>
</evidence>
<comment type="subunit">
    <text evidence="5">Binds ribosomal protein uS19.</text>
</comment>
<dbReference type="PANTHER" id="PTHR33692:SF1">
    <property type="entry name" value="RIBOSOME MATURATION FACTOR RIMM"/>
    <property type="match status" value="1"/>
</dbReference>
<dbReference type="SUPFAM" id="SSF50447">
    <property type="entry name" value="Translation proteins"/>
    <property type="match status" value="1"/>
</dbReference>
<keyword evidence="3 5" id="KW-0698">rRNA processing</keyword>
<dbReference type="InterPro" id="IPR011033">
    <property type="entry name" value="PRC_barrel-like_sf"/>
</dbReference>
<dbReference type="InterPro" id="IPR011961">
    <property type="entry name" value="RimM"/>
</dbReference>
<sequence length="188" mass="21297">MTQADCYLLGYIVKTHGTKGQLVFHLDVDYPEDYEEMESVFIETKGELIPYFVELFNLQKQSRVIVQFEGVDTMEKAQALVGTSLFLPLDALDELEEGQFYYHEIQGYEILDQKLGSLGTVREVYSVATQNLIAFDYQGAEVLIPITDGIVLEADRTNRQLHVELPDGLLEVYTESNASNEPEDGDED</sequence>
<dbReference type="Pfam" id="PF01782">
    <property type="entry name" value="RimM"/>
    <property type="match status" value="1"/>
</dbReference>
<dbReference type="GO" id="GO:0042274">
    <property type="term" value="P:ribosomal small subunit biogenesis"/>
    <property type="evidence" value="ECO:0007669"/>
    <property type="project" value="UniProtKB-UniRule"/>
</dbReference>
<dbReference type="RefSeq" id="WP_373330600.1">
    <property type="nucleotide sequence ID" value="NZ_WHLY01000002.1"/>
</dbReference>
<comment type="subcellular location">
    <subcellularLocation>
        <location evidence="5">Cytoplasm</location>
    </subcellularLocation>
</comment>
<dbReference type="InterPro" id="IPR056792">
    <property type="entry name" value="PRC_RimM"/>
</dbReference>
<dbReference type="SUPFAM" id="SSF50346">
    <property type="entry name" value="PRC-barrel domain"/>
    <property type="match status" value="1"/>
</dbReference>
<dbReference type="Pfam" id="PF24986">
    <property type="entry name" value="PRC_RimM"/>
    <property type="match status" value="1"/>
</dbReference>
<protein>
    <recommendedName>
        <fullName evidence="5">Ribosome maturation factor RimM</fullName>
    </recommendedName>
</protein>
<dbReference type="InterPro" id="IPR002676">
    <property type="entry name" value="RimM_N"/>
</dbReference>
<dbReference type="GO" id="GO:0006364">
    <property type="term" value="P:rRNA processing"/>
    <property type="evidence" value="ECO:0007669"/>
    <property type="project" value="UniProtKB-UniRule"/>
</dbReference>
<keyword evidence="1 5" id="KW-0963">Cytoplasm</keyword>
<dbReference type="GO" id="GO:0043022">
    <property type="term" value="F:ribosome binding"/>
    <property type="evidence" value="ECO:0007669"/>
    <property type="project" value="InterPro"/>
</dbReference>
<dbReference type="HAMAP" id="MF_00014">
    <property type="entry name" value="Ribosome_mat_RimM"/>
    <property type="match status" value="1"/>
</dbReference>
<reference evidence="8 9" key="1">
    <citation type="submission" date="2019-10" db="EMBL/GenBank/DDBJ databases">
        <title>Draft Genome Sequence of Cytophagaceae sp. SJW1-29.</title>
        <authorList>
            <person name="Choi A."/>
        </authorList>
    </citation>
    <scope>NUCLEOTIDE SEQUENCE [LARGE SCALE GENOMIC DNA]</scope>
    <source>
        <strain evidence="8 9">SJW1-29</strain>
    </source>
</reference>
<dbReference type="EMBL" id="WHLY01000002">
    <property type="protein sequence ID" value="MPR31992.1"/>
    <property type="molecule type" value="Genomic_DNA"/>
</dbReference>
<dbReference type="GO" id="GO:0005840">
    <property type="term" value="C:ribosome"/>
    <property type="evidence" value="ECO:0007669"/>
    <property type="project" value="InterPro"/>
</dbReference>
<feature type="domain" description="RimM N-terminal" evidence="6">
    <location>
        <begin position="9"/>
        <end position="89"/>
    </location>
</feature>
<evidence type="ECO:0000313" key="9">
    <source>
        <dbReference type="Proteomes" id="UP000479293"/>
    </source>
</evidence>
<keyword evidence="2 5" id="KW-0690">Ribosome biogenesis</keyword>
<evidence type="ECO:0000259" key="6">
    <source>
        <dbReference type="Pfam" id="PF01782"/>
    </source>
</evidence>
<evidence type="ECO:0000256" key="3">
    <source>
        <dbReference type="ARBA" id="ARBA00022552"/>
    </source>
</evidence>
<keyword evidence="9" id="KW-1185">Reference proteome</keyword>
<dbReference type="Gene3D" id="2.30.30.240">
    <property type="entry name" value="PRC-barrel domain"/>
    <property type="match status" value="1"/>
</dbReference>